<evidence type="ECO:0000313" key="3">
    <source>
        <dbReference type="Proteomes" id="UP000475862"/>
    </source>
</evidence>
<dbReference type="EMBL" id="VYZN01000009">
    <property type="protein sequence ID" value="KAE9543119.1"/>
    <property type="molecule type" value="Genomic_DNA"/>
</dbReference>
<organism evidence="2 3">
    <name type="scientific">Aphis glycines</name>
    <name type="common">Soybean aphid</name>
    <dbReference type="NCBI Taxonomy" id="307491"/>
    <lineage>
        <taxon>Eukaryota</taxon>
        <taxon>Metazoa</taxon>
        <taxon>Ecdysozoa</taxon>
        <taxon>Arthropoda</taxon>
        <taxon>Hexapoda</taxon>
        <taxon>Insecta</taxon>
        <taxon>Pterygota</taxon>
        <taxon>Neoptera</taxon>
        <taxon>Paraneoptera</taxon>
        <taxon>Hemiptera</taxon>
        <taxon>Sternorrhyncha</taxon>
        <taxon>Aphidomorpha</taxon>
        <taxon>Aphidoidea</taxon>
        <taxon>Aphididae</taxon>
        <taxon>Aphidini</taxon>
        <taxon>Aphis</taxon>
        <taxon>Aphis</taxon>
    </lineage>
</organism>
<name>A0A6G0U3B4_APHGL</name>
<proteinExistence type="predicted"/>
<gene>
    <name evidence="2" type="ORF">AGLY_003030</name>
</gene>
<keyword evidence="1" id="KW-0812">Transmembrane</keyword>
<evidence type="ECO:0000313" key="2">
    <source>
        <dbReference type="EMBL" id="KAE9543119.1"/>
    </source>
</evidence>
<comment type="caution">
    <text evidence="2">The sequence shown here is derived from an EMBL/GenBank/DDBJ whole genome shotgun (WGS) entry which is preliminary data.</text>
</comment>
<keyword evidence="1" id="KW-0472">Membrane</keyword>
<dbReference type="Proteomes" id="UP000475862">
    <property type="component" value="Unassembled WGS sequence"/>
</dbReference>
<feature type="transmembrane region" description="Helical" evidence="1">
    <location>
        <begin position="31"/>
        <end position="48"/>
    </location>
</feature>
<evidence type="ECO:0000256" key="1">
    <source>
        <dbReference type="SAM" id="Phobius"/>
    </source>
</evidence>
<keyword evidence="1" id="KW-1133">Transmembrane helix</keyword>
<accession>A0A6G0U3B4</accession>
<dbReference type="AlphaFoldDB" id="A0A6G0U3B4"/>
<protein>
    <submittedName>
        <fullName evidence="2">Uncharacterized protein</fullName>
    </submittedName>
</protein>
<sequence>MIILYCYSCGHYKYRVICLSMMNTFKNERRNTLYTLNIIILCFIFTLINGENKKMNSAIPYRYHSSVYRPRSKIIIIYKPVVIINTRRYKIKVNNNNNNYNITYNTGHGRDAVAAVRKFTMAITARYYSLLIIILFCVHAERTVVSSFDIRNYEITVPPVVCRVDDQITLDGSMSNGLVSVLVPFSGQPFCTSKSVSGPTSWTDAAPAAPRQAARTCCRHVRPSWSTALALAFIPSCKSEGGCHMGVGLVEFTYHYCIQSVVCTVLNFTLTHRSSCATGRLIAEQARCKGVRKSRWLTTQFTWSALANSLVSYLLRIHNSFSSRLELGLGLVRSGRMLDSHTEFARSLPIAIITLRLRCIPEHSMHMSIPRFKLAQSGFGELQSAHCPFPGTRVRMFCTSSARICCSIAATHSSRSSELLASNCHCLLSNDTIRNSYPSVSKMNLHTFALLVLNVTTLHPPVSLFHIRCFGFEITVVSRQGSVRHADC</sequence>
<keyword evidence="3" id="KW-1185">Reference proteome</keyword>
<reference evidence="2 3" key="1">
    <citation type="submission" date="2019-08" db="EMBL/GenBank/DDBJ databases">
        <title>The genome of the soybean aphid Biotype 1, its phylome, world population structure and adaptation to the North American continent.</title>
        <authorList>
            <person name="Giordano R."/>
            <person name="Donthu R.K."/>
            <person name="Hernandez A.G."/>
            <person name="Wright C.L."/>
            <person name="Zimin A.V."/>
        </authorList>
    </citation>
    <scope>NUCLEOTIDE SEQUENCE [LARGE SCALE GENOMIC DNA]</scope>
    <source>
        <tissue evidence="2">Whole aphids</tissue>
    </source>
</reference>